<proteinExistence type="predicted"/>
<reference evidence="1 2" key="1">
    <citation type="submission" date="2020-08" db="EMBL/GenBank/DDBJ databases">
        <title>Genomic Encyclopedia of Type Strains, Phase III (KMG-III): the genomes of soil and plant-associated and newly described type strains.</title>
        <authorList>
            <person name="Whitman W."/>
        </authorList>
    </citation>
    <scope>NUCLEOTIDE SEQUENCE [LARGE SCALE GENOMIC DNA]</scope>
    <source>
        <strain evidence="1 2">CECT 3266</strain>
    </source>
</reference>
<keyword evidence="2" id="KW-1185">Reference proteome</keyword>
<accession>A0A7W7PJ31</accession>
<name>A0A7W7PJ31_9ACTN</name>
<comment type="caution">
    <text evidence="1">The sequence shown here is derived from an EMBL/GenBank/DDBJ whole genome shotgun (WGS) entry which is preliminary data.</text>
</comment>
<protein>
    <submittedName>
        <fullName evidence="1">Uncharacterized protein</fullName>
    </submittedName>
</protein>
<gene>
    <name evidence="1" type="ORF">FHS39_000707</name>
</gene>
<evidence type="ECO:0000313" key="1">
    <source>
        <dbReference type="EMBL" id="MBB4891707.1"/>
    </source>
</evidence>
<dbReference type="RefSeq" id="WP_184346232.1">
    <property type="nucleotide sequence ID" value="NZ_JACHJH010000001.1"/>
</dbReference>
<sequence>MDFVQRLNGVAHPLTSRTTELAHAQDGVDEVSAPCAECLAAFTLPLDLAHVDPEGLSSLGQSGVGRIELEPQDSRLFGVRVLDHGA</sequence>
<evidence type="ECO:0000313" key="2">
    <source>
        <dbReference type="Proteomes" id="UP000556084"/>
    </source>
</evidence>
<dbReference type="EMBL" id="JACHJH010000001">
    <property type="protein sequence ID" value="MBB4891707.1"/>
    <property type="molecule type" value="Genomic_DNA"/>
</dbReference>
<dbReference type="Proteomes" id="UP000556084">
    <property type="component" value="Unassembled WGS sequence"/>
</dbReference>
<organism evidence="1 2">
    <name type="scientific">Streptomyces olivoverticillatus</name>
    <dbReference type="NCBI Taxonomy" id="66427"/>
    <lineage>
        <taxon>Bacteria</taxon>
        <taxon>Bacillati</taxon>
        <taxon>Actinomycetota</taxon>
        <taxon>Actinomycetes</taxon>
        <taxon>Kitasatosporales</taxon>
        <taxon>Streptomycetaceae</taxon>
        <taxon>Streptomyces</taxon>
    </lineage>
</organism>
<dbReference type="AlphaFoldDB" id="A0A7W7PJ31"/>